<evidence type="ECO:0000256" key="1">
    <source>
        <dbReference type="SAM" id="Phobius"/>
    </source>
</evidence>
<evidence type="ECO:0000313" key="3">
    <source>
        <dbReference type="Proteomes" id="UP000276133"/>
    </source>
</evidence>
<sequence length="60" mass="7144">MPERVMVLMAIFSRGISKPFFVSTGLVKNQHMRKRIKKILMKWNMYVRTDIRKSSISNEN</sequence>
<accession>A0A3M7T9X6</accession>
<comment type="caution">
    <text evidence="2">The sequence shown here is derived from an EMBL/GenBank/DDBJ whole genome shotgun (WGS) entry which is preliminary data.</text>
</comment>
<dbReference type="Proteomes" id="UP000276133">
    <property type="component" value="Unassembled WGS sequence"/>
</dbReference>
<reference evidence="2 3" key="1">
    <citation type="journal article" date="2018" name="Sci. Rep.">
        <title>Genomic signatures of local adaptation to the degree of environmental predictability in rotifers.</title>
        <authorList>
            <person name="Franch-Gras L."/>
            <person name="Hahn C."/>
            <person name="Garcia-Roger E.M."/>
            <person name="Carmona M.J."/>
            <person name="Serra M."/>
            <person name="Gomez A."/>
        </authorList>
    </citation>
    <scope>NUCLEOTIDE SEQUENCE [LARGE SCALE GENOMIC DNA]</scope>
    <source>
        <strain evidence="2">HYR1</strain>
    </source>
</reference>
<protein>
    <submittedName>
        <fullName evidence="2">Uncharacterized protein</fullName>
    </submittedName>
</protein>
<gene>
    <name evidence="2" type="ORF">BpHYR1_047884</name>
</gene>
<keyword evidence="1" id="KW-0472">Membrane</keyword>
<keyword evidence="1" id="KW-1133">Transmembrane helix</keyword>
<evidence type="ECO:0000313" key="2">
    <source>
        <dbReference type="EMBL" id="RNA44411.1"/>
    </source>
</evidence>
<dbReference type="EMBL" id="REGN01000111">
    <property type="protein sequence ID" value="RNA44411.1"/>
    <property type="molecule type" value="Genomic_DNA"/>
</dbReference>
<feature type="transmembrane region" description="Helical" evidence="1">
    <location>
        <begin position="6"/>
        <end position="27"/>
    </location>
</feature>
<name>A0A3M7T9X6_BRAPC</name>
<keyword evidence="3" id="KW-1185">Reference proteome</keyword>
<dbReference type="AlphaFoldDB" id="A0A3M7T9X6"/>
<organism evidence="2 3">
    <name type="scientific">Brachionus plicatilis</name>
    <name type="common">Marine rotifer</name>
    <name type="synonym">Brachionus muelleri</name>
    <dbReference type="NCBI Taxonomy" id="10195"/>
    <lineage>
        <taxon>Eukaryota</taxon>
        <taxon>Metazoa</taxon>
        <taxon>Spiralia</taxon>
        <taxon>Gnathifera</taxon>
        <taxon>Rotifera</taxon>
        <taxon>Eurotatoria</taxon>
        <taxon>Monogononta</taxon>
        <taxon>Pseudotrocha</taxon>
        <taxon>Ploima</taxon>
        <taxon>Brachionidae</taxon>
        <taxon>Brachionus</taxon>
    </lineage>
</organism>
<keyword evidence="1" id="KW-0812">Transmembrane</keyword>
<proteinExistence type="predicted"/>